<dbReference type="InParanoid" id="F0ZC20"/>
<dbReference type="VEuPathDB" id="AmoebaDB:DICPUDRAFT_22412"/>
<evidence type="ECO:0000313" key="1">
    <source>
        <dbReference type="EMBL" id="EGC38493.1"/>
    </source>
</evidence>
<accession>F0ZC20</accession>
<dbReference type="OMA" id="KCKERMK"/>
<organism evidence="1 2">
    <name type="scientific">Dictyostelium purpureum</name>
    <name type="common">Slime mold</name>
    <dbReference type="NCBI Taxonomy" id="5786"/>
    <lineage>
        <taxon>Eukaryota</taxon>
        <taxon>Amoebozoa</taxon>
        <taxon>Evosea</taxon>
        <taxon>Eumycetozoa</taxon>
        <taxon>Dictyostelia</taxon>
        <taxon>Dictyosteliales</taxon>
        <taxon>Dictyosteliaceae</taxon>
        <taxon>Dictyostelium</taxon>
    </lineage>
</organism>
<evidence type="ECO:0000313" key="2">
    <source>
        <dbReference type="Proteomes" id="UP000001064"/>
    </source>
</evidence>
<proteinExistence type="predicted"/>
<feature type="non-terminal residue" evidence="1">
    <location>
        <position position="1"/>
    </location>
</feature>
<name>F0ZC20_DICPU</name>
<keyword evidence="2" id="KW-1185">Reference proteome</keyword>
<dbReference type="KEGG" id="dpp:DICPUDRAFT_22412"/>
<dbReference type="Proteomes" id="UP000001064">
    <property type="component" value="Unassembled WGS sequence"/>
</dbReference>
<reference evidence="2" key="1">
    <citation type="journal article" date="2011" name="Genome Biol.">
        <title>Comparative genomics of the social amoebae Dictyostelium discoideum and Dictyostelium purpureum.</title>
        <authorList>
            <consortium name="US DOE Joint Genome Institute (JGI-PGF)"/>
            <person name="Sucgang R."/>
            <person name="Kuo A."/>
            <person name="Tian X."/>
            <person name="Salerno W."/>
            <person name="Parikh A."/>
            <person name="Feasley C.L."/>
            <person name="Dalin E."/>
            <person name="Tu H."/>
            <person name="Huang E."/>
            <person name="Barry K."/>
            <person name="Lindquist E."/>
            <person name="Shapiro H."/>
            <person name="Bruce D."/>
            <person name="Schmutz J."/>
            <person name="Salamov A."/>
            <person name="Fey P."/>
            <person name="Gaudet P."/>
            <person name="Anjard C."/>
            <person name="Babu M.M."/>
            <person name="Basu S."/>
            <person name="Bushmanova Y."/>
            <person name="van der Wel H."/>
            <person name="Katoh-Kurasawa M."/>
            <person name="Dinh C."/>
            <person name="Coutinho P.M."/>
            <person name="Saito T."/>
            <person name="Elias M."/>
            <person name="Schaap P."/>
            <person name="Kay R.R."/>
            <person name="Henrissat B."/>
            <person name="Eichinger L."/>
            <person name="Rivero F."/>
            <person name="Putnam N.H."/>
            <person name="West C.M."/>
            <person name="Loomis W.F."/>
            <person name="Chisholm R.L."/>
            <person name="Shaulsky G."/>
            <person name="Strassmann J.E."/>
            <person name="Queller D.C."/>
            <person name="Kuspa A."/>
            <person name="Grigoriev I.V."/>
        </authorList>
    </citation>
    <scope>NUCLEOTIDE SEQUENCE [LARGE SCALE GENOMIC DNA]</scope>
    <source>
        <strain evidence="2">QSDP1</strain>
    </source>
</reference>
<sequence length="87" mass="9919">DDFPVFDPSSCNEKCKERMKIITKFTFSMEGKLISNYFDDCKMVSDQKASGCSVSEYYWCLNGNTLTPNAKYMNIGFVDGKVVRLCD</sequence>
<dbReference type="RefSeq" id="XP_003284958.1">
    <property type="nucleotide sequence ID" value="XM_003284910.1"/>
</dbReference>
<dbReference type="EMBL" id="GL870975">
    <property type="protein sequence ID" value="EGC38493.1"/>
    <property type="molecule type" value="Genomic_DNA"/>
</dbReference>
<gene>
    <name evidence="1" type="ORF">DICPUDRAFT_22412</name>
</gene>
<dbReference type="AlphaFoldDB" id="F0ZC20"/>
<feature type="non-terminal residue" evidence="1">
    <location>
        <position position="87"/>
    </location>
</feature>
<dbReference type="eggNOG" id="ENOG502RINM">
    <property type="taxonomic scope" value="Eukaryota"/>
</dbReference>
<protein>
    <submittedName>
        <fullName evidence="1">Uncharacterized protein</fullName>
    </submittedName>
</protein>
<dbReference type="GeneID" id="10507140"/>